<feature type="region of interest" description="Disordered" evidence="1">
    <location>
        <begin position="337"/>
        <end position="360"/>
    </location>
</feature>
<feature type="compositionally biased region" description="Pro residues" evidence="1">
    <location>
        <begin position="213"/>
        <end position="223"/>
    </location>
</feature>
<sequence>MAVASIHVVFSTLQSHCIDCVTNLNTVRSYNVSILELFKRLYPVVFQLVTVDSNVLAYVVDPLQARHPASPPPYAAANVGDRSANLPVLASRLCTLVPDHVLYLNGQIPLGSPVQGISSLELDGKANAEAAKKPDELVATLDLLSSCLRTPFQSLSWALATDLKLLKAIYSSSTTQVDVVLVTGRTPTTLRIRNAPPVQVPNSSAQASTSSPTAPPNINPVVPPNAVAPTFVSDMSRALSSPAEEEDEGTGPDENVDEEEGDAENGDASPSLASEDEGGEEEESEVDFDKEESDEERSAVLEEDEKNLRASVRTVSLALASTFDFGRDDIPIAQMKRSATRTSAFSNVHPGYRNKLSAVP</sequence>
<evidence type="ECO:0000313" key="3">
    <source>
        <dbReference type="Proteomes" id="UP000054248"/>
    </source>
</evidence>
<reference evidence="3" key="2">
    <citation type="submission" date="2015-01" db="EMBL/GenBank/DDBJ databases">
        <title>Evolutionary Origins and Diversification of the Mycorrhizal Mutualists.</title>
        <authorList>
            <consortium name="DOE Joint Genome Institute"/>
            <consortium name="Mycorrhizal Genomics Consortium"/>
            <person name="Kohler A."/>
            <person name="Kuo A."/>
            <person name="Nagy L.G."/>
            <person name="Floudas D."/>
            <person name="Copeland A."/>
            <person name="Barry K.W."/>
            <person name="Cichocki N."/>
            <person name="Veneault-Fourrey C."/>
            <person name="LaButti K."/>
            <person name="Lindquist E.A."/>
            <person name="Lipzen A."/>
            <person name="Lundell T."/>
            <person name="Morin E."/>
            <person name="Murat C."/>
            <person name="Riley R."/>
            <person name="Ohm R."/>
            <person name="Sun H."/>
            <person name="Tunlid A."/>
            <person name="Henrissat B."/>
            <person name="Grigoriev I.V."/>
            <person name="Hibbett D.S."/>
            <person name="Martin F."/>
        </authorList>
    </citation>
    <scope>NUCLEOTIDE SEQUENCE [LARGE SCALE GENOMIC DNA]</scope>
    <source>
        <strain evidence="3">MUT 4182</strain>
    </source>
</reference>
<dbReference type="OrthoDB" id="2387165at2759"/>
<proteinExistence type="predicted"/>
<dbReference type="HOGENOM" id="CLU_769860_0_0_1"/>
<evidence type="ECO:0000313" key="2">
    <source>
        <dbReference type="EMBL" id="KIO18744.1"/>
    </source>
</evidence>
<feature type="compositionally biased region" description="Low complexity" evidence="1">
    <location>
        <begin position="201"/>
        <end position="212"/>
    </location>
</feature>
<feature type="region of interest" description="Disordered" evidence="1">
    <location>
        <begin position="192"/>
        <end position="312"/>
    </location>
</feature>
<protein>
    <submittedName>
        <fullName evidence="2">Uncharacterized protein</fullName>
    </submittedName>
</protein>
<gene>
    <name evidence="2" type="ORF">M407DRAFT_31578</name>
</gene>
<keyword evidence="3" id="KW-1185">Reference proteome</keyword>
<feature type="compositionally biased region" description="Acidic residues" evidence="1">
    <location>
        <begin position="274"/>
        <end position="305"/>
    </location>
</feature>
<name>A0A0C3Q673_9AGAM</name>
<dbReference type="Proteomes" id="UP000054248">
    <property type="component" value="Unassembled WGS sequence"/>
</dbReference>
<dbReference type="AlphaFoldDB" id="A0A0C3Q673"/>
<organism evidence="2 3">
    <name type="scientific">Tulasnella calospora MUT 4182</name>
    <dbReference type="NCBI Taxonomy" id="1051891"/>
    <lineage>
        <taxon>Eukaryota</taxon>
        <taxon>Fungi</taxon>
        <taxon>Dikarya</taxon>
        <taxon>Basidiomycota</taxon>
        <taxon>Agaricomycotina</taxon>
        <taxon>Agaricomycetes</taxon>
        <taxon>Cantharellales</taxon>
        <taxon>Tulasnellaceae</taxon>
        <taxon>Tulasnella</taxon>
    </lineage>
</organism>
<feature type="compositionally biased region" description="Acidic residues" evidence="1">
    <location>
        <begin position="243"/>
        <end position="265"/>
    </location>
</feature>
<evidence type="ECO:0000256" key="1">
    <source>
        <dbReference type="SAM" id="MobiDB-lite"/>
    </source>
</evidence>
<accession>A0A0C3Q673</accession>
<reference evidence="2 3" key="1">
    <citation type="submission" date="2014-04" db="EMBL/GenBank/DDBJ databases">
        <authorList>
            <consortium name="DOE Joint Genome Institute"/>
            <person name="Kuo A."/>
            <person name="Girlanda M."/>
            <person name="Perotto S."/>
            <person name="Kohler A."/>
            <person name="Nagy L.G."/>
            <person name="Floudas D."/>
            <person name="Copeland A."/>
            <person name="Barry K.W."/>
            <person name="Cichocki N."/>
            <person name="Veneault-Fourrey C."/>
            <person name="LaButti K."/>
            <person name="Lindquist E.A."/>
            <person name="Lipzen A."/>
            <person name="Lundell T."/>
            <person name="Morin E."/>
            <person name="Murat C."/>
            <person name="Sun H."/>
            <person name="Tunlid A."/>
            <person name="Henrissat B."/>
            <person name="Grigoriev I.V."/>
            <person name="Hibbett D.S."/>
            <person name="Martin F."/>
            <person name="Nordberg H.P."/>
            <person name="Cantor M.N."/>
            <person name="Hua S.X."/>
        </authorList>
    </citation>
    <scope>NUCLEOTIDE SEQUENCE [LARGE SCALE GENOMIC DNA]</scope>
    <source>
        <strain evidence="2 3">MUT 4182</strain>
    </source>
</reference>
<dbReference type="EMBL" id="KN823263">
    <property type="protein sequence ID" value="KIO18744.1"/>
    <property type="molecule type" value="Genomic_DNA"/>
</dbReference>